<reference evidence="5" key="1">
    <citation type="submission" date="2022-04" db="EMBL/GenBank/DDBJ databases">
        <title>Carnegiea gigantea Genome sequencing and assembly v2.</title>
        <authorList>
            <person name="Copetti D."/>
            <person name="Sanderson M.J."/>
            <person name="Burquez A."/>
            <person name="Wojciechowski M.F."/>
        </authorList>
    </citation>
    <scope>NUCLEOTIDE SEQUENCE</scope>
    <source>
        <strain evidence="5">SGP5-SGP5p</strain>
        <tissue evidence="5">Aerial part</tissue>
    </source>
</reference>
<organism evidence="5 6">
    <name type="scientific">Carnegiea gigantea</name>
    <dbReference type="NCBI Taxonomy" id="171969"/>
    <lineage>
        <taxon>Eukaryota</taxon>
        <taxon>Viridiplantae</taxon>
        <taxon>Streptophyta</taxon>
        <taxon>Embryophyta</taxon>
        <taxon>Tracheophyta</taxon>
        <taxon>Spermatophyta</taxon>
        <taxon>Magnoliopsida</taxon>
        <taxon>eudicotyledons</taxon>
        <taxon>Gunneridae</taxon>
        <taxon>Pentapetalae</taxon>
        <taxon>Caryophyllales</taxon>
        <taxon>Cactineae</taxon>
        <taxon>Cactaceae</taxon>
        <taxon>Cactoideae</taxon>
        <taxon>Echinocereeae</taxon>
        <taxon>Carnegiea</taxon>
    </lineage>
</organism>
<dbReference type="SUPFAM" id="SSF81923">
    <property type="entry name" value="Double Clp-N motif"/>
    <property type="match status" value="1"/>
</dbReference>
<feature type="compositionally biased region" description="Polar residues" evidence="3">
    <location>
        <begin position="540"/>
        <end position="551"/>
    </location>
</feature>
<dbReference type="InterPro" id="IPR027417">
    <property type="entry name" value="P-loop_NTPase"/>
</dbReference>
<feature type="domain" description="SMAX1-like nucleotide binding" evidence="4">
    <location>
        <begin position="105"/>
        <end position="298"/>
    </location>
</feature>
<evidence type="ECO:0000259" key="4">
    <source>
        <dbReference type="Pfam" id="PF23569"/>
    </source>
</evidence>
<dbReference type="InterPro" id="IPR058680">
    <property type="entry name" value="NBD_SMAX1-like"/>
</dbReference>
<evidence type="ECO:0000256" key="1">
    <source>
        <dbReference type="ARBA" id="ARBA00008675"/>
    </source>
</evidence>
<dbReference type="EMBL" id="JAKOGI010000185">
    <property type="protein sequence ID" value="KAJ8440747.1"/>
    <property type="molecule type" value="Genomic_DNA"/>
</dbReference>
<dbReference type="PANTHER" id="PTHR43572">
    <property type="entry name" value="CHAPERONE PROTEIN CLPD, CHLOROPLASTIC"/>
    <property type="match status" value="1"/>
</dbReference>
<proteinExistence type="inferred from homology"/>
<keyword evidence="2" id="KW-0677">Repeat</keyword>
<dbReference type="Gene3D" id="1.10.1780.10">
    <property type="entry name" value="Clp, N-terminal domain"/>
    <property type="match status" value="1"/>
</dbReference>
<comment type="caution">
    <text evidence="5">The sequence shown here is derived from an EMBL/GenBank/DDBJ whole genome shotgun (WGS) entry which is preliminary data.</text>
</comment>
<dbReference type="Gene3D" id="3.40.50.300">
    <property type="entry name" value="P-loop containing nucleotide triphosphate hydrolases"/>
    <property type="match status" value="1"/>
</dbReference>
<dbReference type="InterPro" id="IPR051650">
    <property type="entry name" value="SL_signaling_regulator"/>
</dbReference>
<dbReference type="Pfam" id="PF23569">
    <property type="entry name" value="NBD_SMAX1"/>
    <property type="match status" value="1"/>
</dbReference>
<evidence type="ECO:0000256" key="2">
    <source>
        <dbReference type="ARBA" id="ARBA00022737"/>
    </source>
</evidence>
<evidence type="ECO:0000256" key="3">
    <source>
        <dbReference type="SAM" id="MobiDB-lite"/>
    </source>
</evidence>
<feature type="region of interest" description="Disordered" evidence="3">
    <location>
        <begin position="532"/>
        <end position="556"/>
    </location>
</feature>
<dbReference type="SUPFAM" id="SSF52540">
    <property type="entry name" value="P-loop containing nucleoside triphosphate hydrolases"/>
    <property type="match status" value="1"/>
</dbReference>
<gene>
    <name evidence="5" type="ORF">Cgig2_005478</name>
</gene>
<dbReference type="Proteomes" id="UP001153076">
    <property type="component" value="Unassembled WGS sequence"/>
</dbReference>
<sequence>MRSPGGCSSFHQSLTPEAATIVKQAINLARRRGHAQVTPIHVATVMLASPAGLLRSACLKSNSYPHQCKALELCFNPNCYQTLQVANVSNPFELGFSKPLSHAARSEDLSSVIDAWVRRKEKSSVVLVGDCLASCEGVVRAVKERVERGDHNVPMELRYVQFLNCPLLAMKNLTKEEIDMKLGEIRCLLQGCAGRAGVVLYLGDVKWVAEYWAYYNTDSDQQKRHNYYCYCPVEHLIMGLRRLAFGNVENGRIWLMGVSTFNSFMKCKAGNPSLQNLLDLHALIIPSATLDLTLNLDSSKSSASTNTNSSLPSWLQSCKEESTELSTHRQEESVQMKELCRKWDLLCGSKSQKTSNSPDKTVNFASCSPSSSLSISSHDDICKPIISAWPTTVFEPKWASKEHQFLTPNNQTYLFLKPEIISNPNSMPNSASSSETTEPIVAFDRFKENNPENLEALCRALESKVPWHRDIIPEIAMTILRCGSGECKQGGRVKQETWLSFLGPDDDGKRKIARELSRLVFGTQTSSFSSIGPSSFSSSTRADSAENCNLKNNKRARDESSHGYIERLAHAVKDNPHRVFFVEDVDQLDSVSKNGIKSATETGKFALSNGETVPLEDAIVILSCDGFSSASRACSPSAKQKVDVANNDHQEEKEFSHKLDDVDQEASSSLPLDLNIAADDGDNDNHTVGDINILEAVDKQVFFRIQVL</sequence>
<keyword evidence="6" id="KW-1185">Reference proteome</keyword>
<dbReference type="PANTHER" id="PTHR43572:SF31">
    <property type="entry name" value="PROTEIN SMAX1-LIKE 3"/>
    <property type="match status" value="1"/>
</dbReference>
<dbReference type="InterPro" id="IPR036628">
    <property type="entry name" value="Clp_N_dom_sf"/>
</dbReference>
<evidence type="ECO:0000313" key="6">
    <source>
        <dbReference type="Proteomes" id="UP001153076"/>
    </source>
</evidence>
<name>A0A9Q1KDD1_9CARY</name>
<evidence type="ECO:0000313" key="5">
    <source>
        <dbReference type="EMBL" id="KAJ8440747.1"/>
    </source>
</evidence>
<dbReference type="AlphaFoldDB" id="A0A9Q1KDD1"/>
<dbReference type="OrthoDB" id="750498at2759"/>
<protein>
    <recommendedName>
        <fullName evidence="4">SMAX1-like nucleotide binding domain-containing protein</fullName>
    </recommendedName>
</protein>
<comment type="similarity">
    <text evidence="1">Belongs to the ClpA/ClpB family.</text>
</comment>
<accession>A0A9Q1KDD1</accession>